<comment type="caution">
    <text evidence="2">The sequence shown here is derived from an EMBL/GenBank/DDBJ whole genome shotgun (WGS) entry which is preliminary data.</text>
</comment>
<dbReference type="EMBL" id="SLZZ01000006">
    <property type="protein sequence ID" value="TCS80273.1"/>
    <property type="molecule type" value="Genomic_DNA"/>
</dbReference>
<protein>
    <recommendedName>
        <fullName evidence="1">DUF7678 domain-containing protein</fullName>
    </recommendedName>
</protein>
<sequence length="75" mass="8625">MWEKGSLLIEGAVVKYWVKHYPEPSEDYGIDGGRISKMELRVGGKVTLNYDRGWDIEPEDEASQLAYAVLMKQYN</sequence>
<accession>A0A4R3KBA6</accession>
<dbReference type="AlphaFoldDB" id="A0A4R3KBA6"/>
<evidence type="ECO:0000313" key="2">
    <source>
        <dbReference type="EMBL" id="TCS80273.1"/>
    </source>
</evidence>
<name>A0A4R3KBA6_9FIRM</name>
<dbReference type="Proteomes" id="UP000295726">
    <property type="component" value="Unassembled WGS sequence"/>
</dbReference>
<organism evidence="2 3">
    <name type="scientific">Muricomes intestini</name>
    <dbReference type="NCBI Taxonomy" id="1796634"/>
    <lineage>
        <taxon>Bacteria</taxon>
        <taxon>Bacillati</taxon>
        <taxon>Bacillota</taxon>
        <taxon>Clostridia</taxon>
        <taxon>Lachnospirales</taxon>
        <taxon>Lachnospiraceae</taxon>
        <taxon>Muricomes</taxon>
    </lineage>
</organism>
<reference evidence="2 3" key="1">
    <citation type="submission" date="2019-03" db="EMBL/GenBank/DDBJ databases">
        <title>Genomic Encyclopedia of Type Strains, Phase IV (KMG-IV): sequencing the most valuable type-strain genomes for metagenomic binning, comparative biology and taxonomic classification.</title>
        <authorList>
            <person name="Goeker M."/>
        </authorList>
    </citation>
    <scope>NUCLEOTIDE SEQUENCE [LARGE SCALE GENOMIC DNA]</scope>
    <source>
        <strain evidence="2 3">DSM 29489</strain>
    </source>
</reference>
<dbReference type="OrthoDB" id="1669335at2"/>
<keyword evidence="3" id="KW-1185">Reference proteome</keyword>
<dbReference type="InterPro" id="IPR056095">
    <property type="entry name" value="DUF7678"/>
</dbReference>
<dbReference type="RefSeq" id="WP_132379933.1">
    <property type="nucleotide sequence ID" value="NZ_SLZZ01000006.1"/>
</dbReference>
<evidence type="ECO:0000313" key="3">
    <source>
        <dbReference type="Proteomes" id="UP000295726"/>
    </source>
</evidence>
<evidence type="ECO:0000259" key="1">
    <source>
        <dbReference type="Pfam" id="PF24726"/>
    </source>
</evidence>
<dbReference type="Pfam" id="PF24726">
    <property type="entry name" value="DUF7678"/>
    <property type="match status" value="1"/>
</dbReference>
<proteinExistence type="predicted"/>
<feature type="domain" description="DUF7678" evidence="1">
    <location>
        <begin position="1"/>
        <end position="75"/>
    </location>
</feature>
<gene>
    <name evidence="2" type="ORF">EDD59_10699</name>
</gene>